<dbReference type="Proteomes" id="UP001163127">
    <property type="component" value="Chromosome"/>
</dbReference>
<name>A0AA47INQ0_ACTNA</name>
<dbReference type="Pfam" id="PF18899">
    <property type="entry name" value="DUF5655"/>
    <property type="match status" value="1"/>
</dbReference>
<accession>A0AA47INQ0</accession>
<evidence type="ECO:0000259" key="1">
    <source>
        <dbReference type="Pfam" id="PF18899"/>
    </source>
</evidence>
<dbReference type="AlphaFoldDB" id="A0AA47INQ0"/>
<feature type="domain" description="DUF5655" evidence="1">
    <location>
        <begin position="11"/>
        <end position="118"/>
    </location>
</feature>
<dbReference type="EMBL" id="CP113787">
    <property type="protein sequence ID" value="WAL43485.1"/>
    <property type="molecule type" value="Genomic_DNA"/>
</dbReference>
<gene>
    <name evidence="2" type="ORF">OFA60_02690</name>
</gene>
<proteinExistence type="predicted"/>
<organism evidence="2 3">
    <name type="scientific">Actinomyces naeslundii</name>
    <dbReference type="NCBI Taxonomy" id="1655"/>
    <lineage>
        <taxon>Bacteria</taxon>
        <taxon>Bacillati</taxon>
        <taxon>Actinomycetota</taxon>
        <taxon>Actinomycetes</taxon>
        <taxon>Actinomycetales</taxon>
        <taxon>Actinomycetaceae</taxon>
        <taxon>Actinomyces</taxon>
    </lineage>
</organism>
<sequence>MPTASNKMIGEFSGKPATAAMYAAIESYAMSLGAVTKHLTAQVSFSVNRKFLWVWAYEKTGDGTLFLNVRLDRPLEDPRFHRVDQVSANRWNHHVVVKTMEAAQSDWLRDLIRAGHEFAAR</sequence>
<evidence type="ECO:0000313" key="2">
    <source>
        <dbReference type="EMBL" id="WAL43485.1"/>
    </source>
</evidence>
<protein>
    <submittedName>
        <fullName evidence="2">DUF5655 domain-containing protein</fullName>
    </submittedName>
</protein>
<dbReference type="InterPro" id="IPR043714">
    <property type="entry name" value="DUF5655"/>
</dbReference>
<reference evidence="2" key="1">
    <citation type="submission" date="2022-11" db="EMBL/GenBank/DDBJ databases">
        <title>Dental biofilm bacteria. Genome sequencing and assembly.</title>
        <authorList>
            <person name="Robertsson C."/>
        </authorList>
    </citation>
    <scope>NUCLEOTIDE SEQUENCE</scope>
    <source>
        <strain evidence="2">CW</strain>
    </source>
</reference>
<dbReference type="RefSeq" id="WP_076135044.1">
    <property type="nucleotide sequence ID" value="NZ_CP113787.1"/>
</dbReference>
<evidence type="ECO:0000313" key="3">
    <source>
        <dbReference type="Proteomes" id="UP001163127"/>
    </source>
</evidence>